<dbReference type="Gene3D" id="1.20.1090.10">
    <property type="entry name" value="Dehydroquinate synthase-like - alpha domain"/>
    <property type="match status" value="1"/>
</dbReference>
<gene>
    <name evidence="5" type="ORF">J2S15_003499</name>
</gene>
<comment type="caution">
    <text evidence="5">The sequence shown here is derived from an EMBL/GenBank/DDBJ whole genome shotgun (WGS) entry which is preliminary data.</text>
</comment>
<evidence type="ECO:0000313" key="6">
    <source>
        <dbReference type="Proteomes" id="UP001230220"/>
    </source>
</evidence>
<reference evidence="5 6" key="1">
    <citation type="submission" date="2023-07" db="EMBL/GenBank/DDBJ databases">
        <title>Genomic Encyclopedia of Type Strains, Phase IV (KMG-IV): sequencing the most valuable type-strain genomes for metagenomic binning, comparative biology and taxonomic classification.</title>
        <authorList>
            <person name="Goeker M."/>
        </authorList>
    </citation>
    <scope>NUCLEOTIDE SEQUENCE [LARGE SCALE GENOMIC DNA]</scope>
    <source>
        <strain evidence="5 6">DSM 16784</strain>
    </source>
</reference>
<organism evidence="5 6">
    <name type="scientific">Breznakia pachnodae</name>
    <dbReference type="NCBI Taxonomy" id="265178"/>
    <lineage>
        <taxon>Bacteria</taxon>
        <taxon>Bacillati</taxon>
        <taxon>Bacillota</taxon>
        <taxon>Erysipelotrichia</taxon>
        <taxon>Erysipelotrichales</taxon>
        <taxon>Erysipelotrichaceae</taxon>
        <taxon>Breznakia</taxon>
    </lineage>
</organism>
<dbReference type="PANTHER" id="PTHR11496">
    <property type="entry name" value="ALCOHOL DEHYDROGENASE"/>
    <property type="match status" value="1"/>
</dbReference>
<dbReference type="InterPro" id="IPR056798">
    <property type="entry name" value="ADH_Fe_C"/>
</dbReference>
<evidence type="ECO:0000259" key="3">
    <source>
        <dbReference type="Pfam" id="PF00465"/>
    </source>
</evidence>
<evidence type="ECO:0000259" key="4">
    <source>
        <dbReference type="Pfam" id="PF25137"/>
    </source>
</evidence>
<dbReference type="CDD" id="cd08551">
    <property type="entry name" value="Fe-ADH"/>
    <property type="match status" value="1"/>
</dbReference>
<keyword evidence="6" id="KW-1185">Reference proteome</keyword>
<evidence type="ECO:0000313" key="5">
    <source>
        <dbReference type="EMBL" id="MDQ0362745.1"/>
    </source>
</evidence>
<dbReference type="InterPro" id="IPR001670">
    <property type="entry name" value="ADH_Fe/GldA"/>
</dbReference>
<evidence type="ECO:0000256" key="1">
    <source>
        <dbReference type="ARBA" id="ARBA00007358"/>
    </source>
</evidence>
<proteinExistence type="inferred from homology"/>
<dbReference type="SUPFAM" id="SSF56796">
    <property type="entry name" value="Dehydroquinate synthase-like"/>
    <property type="match status" value="1"/>
</dbReference>
<name>A0ABU0E7G0_9FIRM</name>
<feature type="domain" description="Fe-containing alcohol dehydrogenase-like C-terminal" evidence="4">
    <location>
        <begin position="192"/>
        <end position="386"/>
    </location>
</feature>
<protein>
    <submittedName>
        <fullName evidence="5">Alcohol dehydrogenase class IV</fullName>
    </submittedName>
</protein>
<dbReference type="EMBL" id="JAUSUR010000007">
    <property type="protein sequence ID" value="MDQ0362745.1"/>
    <property type="molecule type" value="Genomic_DNA"/>
</dbReference>
<dbReference type="InterPro" id="IPR039697">
    <property type="entry name" value="Alcohol_dehydrogenase_Fe"/>
</dbReference>
<dbReference type="PANTHER" id="PTHR11496:SF102">
    <property type="entry name" value="ALCOHOL DEHYDROGENASE 4"/>
    <property type="match status" value="1"/>
</dbReference>
<dbReference type="Gene3D" id="3.40.50.1970">
    <property type="match status" value="1"/>
</dbReference>
<keyword evidence="2" id="KW-0560">Oxidoreductase</keyword>
<dbReference type="Pfam" id="PF00465">
    <property type="entry name" value="Fe-ADH"/>
    <property type="match status" value="1"/>
</dbReference>
<dbReference type="RefSeq" id="WP_307410697.1">
    <property type="nucleotide sequence ID" value="NZ_JAUSUR010000007.1"/>
</dbReference>
<feature type="domain" description="Alcohol dehydrogenase iron-type/glycerol dehydrogenase GldA" evidence="3">
    <location>
        <begin position="12"/>
        <end position="179"/>
    </location>
</feature>
<comment type="similarity">
    <text evidence="1">Belongs to the iron-containing alcohol dehydrogenase family.</text>
</comment>
<dbReference type="Proteomes" id="UP001230220">
    <property type="component" value="Unassembled WGS sequence"/>
</dbReference>
<accession>A0ABU0E7G0</accession>
<evidence type="ECO:0000256" key="2">
    <source>
        <dbReference type="ARBA" id="ARBA00023002"/>
    </source>
</evidence>
<dbReference type="Pfam" id="PF25137">
    <property type="entry name" value="ADH_Fe_C"/>
    <property type="match status" value="1"/>
</dbReference>
<sequence length="394" mass="43353">MEKILTSHLGKTSIISGAGSTIQLAEVLNQLNIKKPMIVTDNHVSETTWFKEIIHPLKETCIFNEITPDPKDLEVMKGAQIYKDNDCDGIIGIGGGSSLDASKGISAIVRHEGFIMDYGRSNPNRKFFVNGREPLVLIPTTIGTGAEVSPHAVITNTEKKRKSDLQESIFYPDAVFLNPEFLMTLPKRIVKDTGIDALCHAIEVYTGKNTVYTYAPLHESIALKAIELVAANLRRAVFAGDVDMEAKTNMQWAAMLAGFALDLDAGCAHGLAGALQKKYKTMTHGESVGLLLPSIMDYNKVCNPKRFANIANAFGIDTSNLSDMEAADQSVSAVRSLLNDIDFVKLSDYMKDETEIEDIYEDAANNSCNKNNLRTVTAEEIKQVYIYALNETYE</sequence>